<dbReference type="PROSITE" id="PS00675">
    <property type="entry name" value="SIGMA54_INTERACT_1"/>
    <property type="match status" value="1"/>
</dbReference>
<dbReference type="SMART" id="SM00382">
    <property type="entry name" value="AAA"/>
    <property type="match status" value="1"/>
</dbReference>
<dbReference type="InterPro" id="IPR009057">
    <property type="entry name" value="Homeodomain-like_sf"/>
</dbReference>
<feature type="domain" description="Sigma-54 factor interaction" evidence="6">
    <location>
        <begin position="324"/>
        <end position="554"/>
    </location>
</feature>
<dbReference type="PROSITE" id="PS00676">
    <property type="entry name" value="SIGMA54_INTERACT_2"/>
    <property type="match status" value="1"/>
</dbReference>
<keyword evidence="3" id="KW-0805">Transcription regulation</keyword>
<evidence type="ECO:0000256" key="2">
    <source>
        <dbReference type="ARBA" id="ARBA00022840"/>
    </source>
</evidence>
<dbReference type="Pfam" id="PF00158">
    <property type="entry name" value="Sigma54_activat"/>
    <property type="match status" value="1"/>
</dbReference>
<dbReference type="Pfam" id="PF02830">
    <property type="entry name" value="V4R"/>
    <property type="match status" value="1"/>
</dbReference>
<evidence type="ECO:0000256" key="5">
    <source>
        <dbReference type="ARBA" id="ARBA00023163"/>
    </source>
</evidence>
<dbReference type="AlphaFoldDB" id="A0A7G9WAV0"/>
<dbReference type="RefSeq" id="WP_213166216.1">
    <property type="nucleotide sequence ID" value="NZ_CP058559.1"/>
</dbReference>
<dbReference type="PANTHER" id="PTHR32071">
    <property type="entry name" value="TRANSCRIPTIONAL REGULATORY PROTEIN"/>
    <property type="match status" value="1"/>
</dbReference>
<dbReference type="InterPro" id="IPR003593">
    <property type="entry name" value="AAA+_ATPase"/>
</dbReference>
<dbReference type="GO" id="GO:0006355">
    <property type="term" value="P:regulation of DNA-templated transcription"/>
    <property type="evidence" value="ECO:0007669"/>
    <property type="project" value="InterPro"/>
</dbReference>
<dbReference type="Pfam" id="PF25601">
    <property type="entry name" value="AAA_lid_14"/>
    <property type="match status" value="1"/>
</dbReference>
<dbReference type="InterPro" id="IPR027417">
    <property type="entry name" value="P-loop_NTPase"/>
</dbReference>
<accession>A0A7G9WAV0</accession>
<dbReference type="Gene3D" id="3.30.450.20">
    <property type="entry name" value="PAS domain"/>
    <property type="match status" value="1"/>
</dbReference>
<evidence type="ECO:0000313" key="8">
    <source>
        <dbReference type="Proteomes" id="UP000516160"/>
    </source>
</evidence>
<reference evidence="7 8" key="1">
    <citation type="submission" date="2020-07" db="EMBL/GenBank/DDBJ databases">
        <title>Alkalicella. sp. LB2 genome.</title>
        <authorList>
            <person name="Postec A."/>
            <person name="Quemeneur M."/>
        </authorList>
    </citation>
    <scope>NUCLEOTIDE SEQUENCE [LARGE SCALE GENOMIC DNA]</scope>
    <source>
        <strain evidence="7 8">LB2</strain>
    </source>
</reference>
<protein>
    <submittedName>
        <fullName evidence="7">Sigma 54-interacting transcriptional regulator</fullName>
    </submittedName>
</protein>
<dbReference type="Proteomes" id="UP000516160">
    <property type="component" value="Chromosome"/>
</dbReference>
<dbReference type="InterPro" id="IPR002078">
    <property type="entry name" value="Sigma_54_int"/>
</dbReference>
<evidence type="ECO:0000259" key="6">
    <source>
        <dbReference type="PROSITE" id="PS50045"/>
    </source>
</evidence>
<evidence type="ECO:0000256" key="1">
    <source>
        <dbReference type="ARBA" id="ARBA00022741"/>
    </source>
</evidence>
<organism evidence="7 8">
    <name type="scientific">Alkalicella caledoniensis</name>
    <dbReference type="NCBI Taxonomy" id="2731377"/>
    <lineage>
        <taxon>Bacteria</taxon>
        <taxon>Bacillati</taxon>
        <taxon>Bacillota</taxon>
        <taxon>Clostridia</taxon>
        <taxon>Eubacteriales</taxon>
        <taxon>Proteinivoracaceae</taxon>
        <taxon>Alkalicella</taxon>
    </lineage>
</organism>
<sequence length="633" mass="72281">MINIEKLKSITTTLGTRNNSKVLEEEIYYNTAKNFGTRLNITSFDMLTEKMSELGIGQVRITLISDSKIIVQLHECFTCGEMEYRGESICYFEGGILAGAISSILGRNMDAVETNCHALGDNYCEFKVTPEKIQETDLDINKKDDNMVNLALHSLRLAKNYSRVEHKTKEFHYKNQRLNQALKRALEINNSNKTILDNMPNFLAMIDNNGVVIKINKQYSEFLKTSSSEIENKNVNTLGWKSKYKDVLNNGNSEIWQEQIGKEEFIIFESPVTEGNGVLRQLIPTDSEFVKLMFDKISFLEREMKYYKNKAVAKSSETTSIDDLSVSSQSMKEVIPYMKKVSKTDATVLLRGESGTGKTMFAKAIHKESHRKNSPFICIDCTTIPENFFEAELFGYEPGAFTGANKNGKIGKLELAHGGTVFLDEIGEIPLETQAKLLRFLQEKEFERIGAISTKKVDVRIIAATNQDLEVMISNGKFRKDLYYRLNVININLPPLRERLEEIPALVDKILLDFCKEVGLNIKEFQEQGLKELIHYHWPGNIRELENLVKRLAINSEHSTITKEEVVKEIQKTKKNVNLGINNPVTDLKELTEKDQILKVLEEHNFNKTSAADELGITRQTLYNKIKRYEIEC</sequence>
<proteinExistence type="predicted"/>
<gene>
    <name evidence="7" type="ORF">HYG86_14080</name>
</gene>
<dbReference type="PROSITE" id="PS00688">
    <property type="entry name" value="SIGMA54_INTERACT_3"/>
    <property type="match status" value="1"/>
</dbReference>
<dbReference type="SUPFAM" id="SSF46689">
    <property type="entry name" value="Homeodomain-like"/>
    <property type="match status" value="1"/>
</dbReference>
<dbReference type="InterPro" id="IPR025662">
    <property type="entry name" value="Sigma_54_int_dom_ATP-bd_1"/>
</dbReference>
<dbReference type="CDD" id="cd00009">
    <property type="entry name" value="AAA"/>
    <property type="match status" value="1"/>
</dbReference>
<dbReference type="Gene3D" id="1.10.10.60">
    <property type="entry name" value="Homeodomain-like"/>
    <property type="match status" value="1"/>
</dbReference>
<dbReference type="PANTHER" id="PTHR32071:SF57">
    <property type="entry name" value="C4-DICARBOXYLATE TRANSPORT TRANSCRIPTIONAL REGULATORY PROTEIN DCTD"/>
    <property type="match status" value="1"/>
</dbReference>
<dbReference type="Gene3D" id="3.30.1380.20">
    <property type="entry name" value="Trafficking protein particle complex subunit 3"/>
    <property type="match status" value="1"/>
</dbReference>
<dbReference type="Gene3D" id="3.40.50.300">
    <property type="entry name" value="P-loop containing nucleotide triphosphate hydrolases"/>
    <property type="match status" value="1"/>
</dbReference>
<dbReference type="Pfam" id="PF02954">
    <property type="entry name" value="HTH_8"/>
    <property type="match status" value="1"/>
</dbReference>
<dbReference type="InterPro" id="IPR025944">
    <property type="entry name" value="Sigma_54_int_dom_CS"/>
</dbReference>
<dbReference type="SUPFAM" id="SSF52540">
    <property type="entry name" value="P-loop containing nucleoside triphosphate hydrolases"/>
    <property type="match status" value="1"/>
</dbReference>
<keyword evidence="5" id="KW-0804">Transcription</keyword>
<dbReference type="KEGG" id="acae:HYG86_14080"/>
<dbReference type="InterPro" id="IPR024096">
    <property type="entry name" value="NO_sig/Golgi_transp_ligand-bd"/>
</dbReference>
<keyword evidence="4" id="KW-0238">DNA-binding</keyword>
<dbReference type="InterPro" id="IPR002197">
    <property type="entry name" value="HTH_Fis"/>
</dbReference>
<keyword evidence="8" id="KW-1185">Reference proteome</keyword>
<dbReference type="InterPro" id="IPR004096">
    <property type="entry name" value="V4R"/>
</dbReference>
<dbReference type="GO" id="GO:0005524">
    <property type="term" value="F:ATP binding"/>
    <property type="evidence" value="ECO:0007669"/>
    <property type="project" value="UniProtKB-KW"/>
</dbReference>
<dbReference type="InterPro" id="IPR035965">
    <property type="entry name" value="PAS-like_dom_sf"/>
</dbReference>
<dbReference type="InterPro" id="IPR025943">
    <property type="entry name" value="Sigma_54_int_dom_ATP-bd_2"/>
</dbReference>
<keyword evidence="2" id="KW-0067">ATP-binding</keyword>
<keyword evidence="1" id="KW-0547">Nucleotide-binding</keyword>
<dbReference type="GO" id="GO:0043565">
    <property type="term" value="F:sequence-specific DNA binding"/>
    <property type="evidence" value="ECO:0007669"/>
    <property type="project" value="InterPro"/>
</dbReference>
<dbReference type="EMBL" id="CP058559">
    <property type="protein sequence ID" value="QNO15812.1"/>
    <property type="molecule type" value="Genomic_DNA"/>
</dbReference>
<evidence type="ECO:0000256" key="3">
    <source>
        <dbReference type="ARBA" id="ARBA00023015"/>
    </source>
</evidence>
<dbReference type="PRINTS" id="PR01590">
    <property type="entry name" value="HTHFIS"/>
</dbReference>
<dbReference type="PROSITE" id="PS50045">
    <property type="entry name" value="SIGMA54_INTERACT_4"/>
    <property type="match status" value="1"/>
</dbReference>
<evidence type="ECO:0000313" key="7">
    <source>
        <dbReference type="EMBL" id="QNO15812.1"/>
    </source>
</evidence>
<dbReference type="FunFam" id="3.40.50.300:FF:000006">
    <property type="entry name" value="DNA-binding transcriptional regulator NtrC"/>
    <property type="match status" value="1"/>
</dbReference>
<dbReference type="Gene3D" id="1.10.8.60">
    <property type="match status" value="1"/>
</dbReference>
<evidence type="ECO:0000256" key="4">
    <source>
        <dbReference type="ARBA" id="ARBA00023125"/>
    </source>
</evidence>
<dbReference type="SMART" id="SM00989">
    <property type="entry name" value="V4R"/>
    <property type="match status" value="1"/>
</dbReference>
<dbReference type="InterPro" id="IPR058031">
    <property type="entry name" value="AAA_lid_NorR"/>
</dbReference>
<dbReference type="SUPFAM" id="SSF55785">
    <property type="entry name" value="PYP-like sensor domain (PAS domain)"/>
    <property type="match status" value="1"/>
</dbReference>
<name>A0A7G9WAV0_ALKCA</name>
<dbReference type="SUPFAM" id="SSF111126">
    <property type="entry name" value="Ligand-binding domain in the NO signalling and Golgi transport"/>
    <property type="match status" value="1"/>
</dbReference>